<dbReference type="Proteomes" id="UP000190162">
    <property type="component" value="Unassembled WGS sequence"/>
</dbReference>
<evidence type="ECO:0000313" key="2">
    <source>
        <dbReference type="Proteomes" id="UP000190162"/>
    </source>
</evidence>
<proteinExistence type="predicted"/>
<dbReference type="AlphaFoldDB" id="A0A1T4WD85"/>
<sequence>MLIELHLPQGQTQRIQAIGRYLMLKEGKEVSVIVGETSVFLPRGYVFDMGTEFIALTVTNPSDVEDIVLFTSVIPFVAGVDGSLLHIGADLKVSGVTVDFNGAQP</sequence>
<evidence type="ECO:0000313" key="1">
    <source>
        <dbReference type="EMBL" id="SKA75292.1"/>
    </source>
</evidence>
<feature type="non-terminal residue" evidence="1">
    <location>
        <position position="105"/>
    </location>
</feature>
<keyword evidence="2" id="KW-1185">Reference proteome</keyword>
<dbReference type="EMBL" id="FUXU01000207">
    <property type="protein sequence ID" value="SKA75292.1"/>
    <property type="molecule type" value="Genomic_DNA"/>
</dbReference>
<dbReference type="OrthoDB" id="5863705at2"/>
<protein>
    <submittedName>
        <fullName evidence="1">Uncharacterized protein</fullName>
    </submittedName>
</protein>
<gene>
    <name evidence="1" type="ORF">SAMN02745132_04884</name>
</gene>
<name>A0A1T4WD85_9GAMM</name>
<dbReference type="RefSeq" id="WP_139367870.1">
    <property type="nucleotide sequence ID" value="NZ_FUXU01000207.1"/>
</dbReference>
<reference evidence="2" key="1">
    <citation type="submission" date="2017-02" db="EMBL/GenBank/DDBJ databases">
        <authorList>
            <person name="Varghese N."/>
            <person name="Submissions S."/>
        </authorList>
    </citation>
    <scope>NUCLEOTIDE SEQUENCE [LARGE SCALE GENOMIC DNA]</scope>
    <source>
        <strain evidence="2">DSM 22720</strain>
    </source>
</reference>
<accession>A0A1T4WD85</accession>
<organism evidence="1 2">
    <name type="scientific">Enterovibrio nigricans DSM 22720</name>
    <dbReference type="NCBI Taxonomy" id="1121868"/>
    <lineage>
        <taxon>Bacteria</taxon>
        <taxon>Pseudomonadati</taxon>
        <taxon>Pseudomonadota</taxon>
        <taxon>Gammaproteobacteria</taxon>
        <taxon>Vibrionales</taxon>
        <taxon>Vibrionaceae</taxon>
        <taxon>Enterovibrio</taxon>
    </lineage>
</organism>